<evidence type="ECO:0000256" key="5">
    <source>
        <dbReference type="ARBA" id="ARBA00023180"/>
    </source>
</evidence>
<evidence type="ECO:0000256" key="1">
    <source>
        <dbReference type="ARBA" id="ARBA00004613"/>
    </source>
</evidence>
<keyword evidence="3" id="KW-0964">Secreted</keyword>
<dbReference type="GO" id="GO:0016671">
    <property type="term" value="F:oxidoreductase activity, acting on a sulfur group of donors, disulfide as acceptor"/>
    <property type="evidence" value="ECO:0007669"/>
    <property type="project" value="InterPro"/>
</dbReference>
<evidence type="ECO:0000313" key="8">
    <source>
        <dbReference type="Proteomes" id="UP000649617"/>
    </source>
</evidence>
<evidence type="ECO:0000256" key="4">
    <source>
        <dbReference type="ARBA" id="ARBA00022729"/>
    </source>
</evidence>
<sequence length="1021" mass="110945">MGLRKSKPEALGASDPETPEEEPPSHLELASTEAASLLAQQRLAEAADVLFQSLRALEDQTELLSGRELVALGTALSAACTTLAWVSPPLSPQSVQLAFGASALVARLAMRVVRDRPEDLLSPILDHLQLFGGPFLYEGSREPEANKKWQKKPSLALGLPGERASSRAPTRLGGTGCQVFDVRSLDLPVFHAASPEPAGCRPLKSHQGFTALFALQYMFQVLGDSRDLREVWPLLSEPTAALLAASLQASCELAPSAPGTPGTSLLERVLRFQQATTGMREAAGKAFEFVRFRCLSSVVHEAWPKDAKSWEWQRPSLALLTSGRPLTPAHCLAAFMLSRLPIKAALSACLARDSGFLAQCTFTAALDVCEPGQHVELVAGLCETLVSELLPVRLLDVAAADLESHRLSALCQVLVPRFCLAIGKCAAALAEEVQVTRFAAPLEQWTLAVSSHAAARASGPARRWFTTSVFFAIATIAREAKIQQLGSRVLFKLLRAMSCVDMFREDSQEYRAICLSIVECGCAQGDDFHRAMLDELSELEATKNTAGVYKKPINSRLHFWLGMLATPSILENAMFFPIAWTPIVRISRTGELAIAARAVALAAMAIESHKQRSSDREPEVWQVLEAGLDGFAVAEGDEMLEPLHSLVEIIMAEQAGGKQALDSHRDLLKSLARRVLEHQEVPASTKPLGFFGLFCTAARSLDPSLSEAVFTDGRLGELLAEPSRRELWLRHLAARFPEKPRAELVRGTHSARSLARRCEVCAGSHWKPPRLAQRDSPLRAFLLEAPAVPPGDVMKVWSVLCVLSAVYSAEGDRLRRRVHAHASRSTSWESEPVAVEFFVMSKCPDAKLCEQTFLPVLQNLGKLVSVNFTYIADATPSQGPGQRSIQCMHGPGECLGNMQRLCVQKASRKEARLLHFAMCQDAGVVPDDGKACAVAAGFNAEEIEALQACWSGQEDLLSASAERATALSIKTSCTLRVDSKVFCVHDGDWKDCGSCGTDKAACLKAKVCELSDHHLKSKHCE</sequence>
<feature type="region of interest" description="Disordered" evidence="6">
    <location>
        <begin position="1"/>
        <end position="28"/>
    </location>
</feature>
<name>A0A812XAH3_SYMPI</name>
<dbReference type="PANTHER" id="PTHR13234:SF8">
    <property type="entry name" value="GAMMA-INTERFERON-INDUCIBLE LYSOSOMAL THIOL REDUCTASE"/>
    <property type="match status" value="1"/>
</dbReference>
<evidence type="ECO:0000256" key="3">
    <source>
        <dbReference type="ARBA" id="ARBA00022525"/>
    </source>
</evidence>
<dbReference type="GO" id="GO:0005576">
    <property type="term" value="C:extracellular region"/>
    <property type="evidence" value="ECO:0007669"/>
    <property type="project" value="UniProtKB-SubCell"/>
</dbReference>
<dbReference type="InterPro" id="IPR004911">
    <property type="entry name" value="Interferon-induced_GILT"/>
</dbReference>
<organism evidence="7 8">
    <name type="scientific">Symbiodinium pilosum</name>
    <name type="common">Dinoflagellate</name>
    <dbReference type="NCBI Taxonomy" id="2952"/>
    <lineage>
        <taxon>Eukaryota</taxon>
        <taxon>Sar</taxon>
        <taxon>Alveolata</taxon>
        <taxon>Dinophyceae</taxon>
        <taxon>Suessiales</taxon>
        <taxon>Symbiodiniaceae</taxon>
        <taxon>Symbiodinium</taxon>
    </lineage>
</organism>
<dbReference type="Pfam" id="PF03227">
    <property type="entry name" value="GILT"/>
    <property type="match status" value="1"/>
</dbReference>
<gene>
    <name evidence="7" type="ORF">SPIL2461_LOCUS20396</name>
</gene>
<comment type="subcellular location">
    <subcellularLocation>
        <location evidence="1">Secreted</location>
    </subcellularLocation>
</comment>
<comment type="caution">
    <text evidence="7">The sequence shown here is derived from an EMBL/GenBank/DDBJ whole genome shotgun (WGS) entry which is preliminary data.</text>
</comment>
<dbReference type="Proteomes" id="UP000649617">
    <property type="component" value="Unassembled WGS sequence"/>
</dbReference>
<accession>A0A812XAH3</accession>
<dbReference type="OrthoDB" id="440039at2759"/>
<proteinExistence type="inferred from homology"/>
<keyword evidence="4" id="KW-0732">Signal</keyword>
<dbReference type="EMBL" id="CAJNIZ010045333">
    <property type="protein sequence ID" value="CAE7717145.1"/>
    <property type="molecule type" value="Genomic_DNA"/>
</dbReference>
<dbReference type="AlphaFoldDB" id="A0A812XAH3"/>
<comment type="similarity">
    <text evidence="2">Belongs to the GILT family.</text>
</comment>
<reference evidence="7" key="1">
    <citation type="submission" date="2021-02" db="EMBL/GenBank/DDBJ databases">
        <authorList>
            <person name="Dougan E. K."/>
            <person name="Rhodes N."/>
            <person name="Thang M."/>
            <person name="Chan C."/>
        </authorList>
    </citation>
    <scope>NUCLEOTIDE SEQUENCE</scope>
</reference>
<evidence type="ECO:0000256" key="2">
    <source>
        <dbReference type="ARBA" id="ARBA00005679"/>
    </source>
</evidence>
<dbReference type="PANTHER" id="PTHR13234">
    <property type="entry name" value="GAMMA-INTERFERON INDUCIBLE LYSOSOMAL THIOL REDUCTASE GILT"/>
    <property type="match status" value="1"/>
</dbReference>
<evidence type="ECO:0000313" key="7">
    <source>
        <dbReference type="EMBL" id="CAE7717145.1"/>
    </source>
</evidence>
<keyword evidence="8" id="KW-1185">Reference proteome</keyword>
<evidence type="ECO:0000256" key="6">
    <source>
        <dbReference type="SAM" id="MobiDB-lite"/>
    </source>
</evidence>
<keyword evidence="5" id="KW-0325">Glycoprotein</keyword>
<protein>
    <submittedName>
        <fullName evidence="7">Uncharacterized protein</fullName>
    </submittedName>
</protein>